<name>A0A5C2RU74_9APHY</name>
<keyword evidence="2" id="KW-1185">Reference proteome</keyword>
<organism evidence="1 2">
    <name type="scientific">Lentinus tigrinus ALCF2SS1-6</name>
    <dbReference type="NCBI Taxonomy" id="1328759"/>
    <lineage>
        <taxon>Eukaryota</taxon>
        <taxon>Fungi</taxon>
        <taxon>Dikarya</taxon>
        <taxon>Basidiomycota</taxon>
        <taxon>Agaricomycotina</taxon>
        <taxon>Agaricomycetes</taxon>
        <taxon>Polyporales</taxon>
        <taxon>Polyporaceae</taxon>
        <taxon>Lentinus</taxon>
    </lineage>
</organism>
<dbReference type="SUPFAM" id="SSF81383">
    <property type="entry name" value="F-box domain"/>
    <property type="match status" value="1"/>
</dbReference>
<dbReference type="SUPFAM" id="SSF52047">
    <property type="entry name" value="RNI-like"/>
    <property type="match status" value="1"/>
</dbReference>
<dbReference type="Proteomes" id="UP000313359">
    <property type="component" value="Unassembled WGS sequence"/>
</dbReference>
<dbReference type="AlphaFoldDB" id="A0A5C2RU74"/>
<gene>
    <name evidence="1" type="ORF">L227DRAFT_637587</name>
</gene>
<dbReference type="STRING" id="1328759.A0A5C2RU74"/>
<evidence type="ECO:0000313" key="2">
    <source>
        <dbReference type="Proteomes" id="UP000313359"/>
    </source>
</evidence>
<dbReference type="InterPro" id="IPR036047">
    <property type="entry name" value="F-box-like_dom_sf"/>
</dbReference>
<sequence>MTIANEADKSILHLPEDVLVEIFFLAQDPWEDPWYRLLWVCRRWSTVGRRAPILWREIEIRERPNVGLIGTSLQNSTTIPIDVKFSETVDLAGSMALLAPHIGRLRRLHLSGIKNTTDDAIHRLLAETLLPSKSSSSYLLLFVWTPRVEQFPNLRSLTLGRAVSIQGPMPVFQTLRKLELHDFLRAPFTLPEFASFLLEHPHLEELSVRKYRPTLKSVPAPLALPATLRKFSLEDNAHYAKPFLSSFYIPPTVDVTLIRALDYMDHGDLGPNLGQIHLDVKSAMSATRLIPDDRSLLPILSLVNSVTLRREYESLHSIIGTTPSGNVVDLSGRAYDDAEKDLLDALRLLRDIVIIFSGAPIVELCIKSHGSSRMEEEDWALALNALPTLERLSVLGTGGGEWDARYTLLDALQYTPRKKTRGKNKRIGGSGRVPALWPQLKSLTFVSNAWKMEDEELAEALETCLKNRMERGSRLEELRLILKYIRRPDDWGIDENSDALDEEGTLDEQNSLDEENAQRRDIYSLRLQPAVGHLQLEFVNDW</sequence>
<protein>
    <submittedName>
        <fullName evidence="1">Uncharacterized protein</fullName>
    </submittedName>
</protein>
<dbReference type="OrthoDB" id="3365698at2759"/>
<dbReference type="InterPro" id="IPR032675">
    <property type="entry name" value="LRR_dom_sf"/>
</dbReference>
<dbReference type="Gene3D" id="3.80.10.10">
    <property type="entry name" value="Ribonuclease Inhibitor"/>
    <property type="match status" value="1"/>
</dbReference>
<accession>A0A5C2RU74</accession>
<reference evidence="1" key="1">
    <citation type="journal article" date="2018" name="Genome Biol. Evol.">
        <title>Genomics and development of Lentinus tigrinus, a white-rot wood-decaying mushroom with dimorphic fruiting bodies.</title>
        <authorList>
            <person name="Wu B."/>
            <person name="Xu Z."/>
            <person name="Knudson A."/>
            <person name="Carlson A."/>
            <person name="Chen N."/>
            <person name="Kovaka S."/>
            <person name="LaButti K."/>
            <person name="Lipzen A."/>
            <person name="Pennachio C."/>
            <person name="Riley R."/>
            <person name="Schakwitz W."/>
            <person name="Umezawa K."/>
            <person name="Ohm R.A."/>
            <person name="Grigoriev I.V."/>
            <person name="Nagy L.G."/>
            <person name="Gibbons J."/>
            <person name="Hibbett D."/>
        </authorList>
    </citation>
    <scope>NUCLEOTIDE SEQUENCE [LARGE SCALE GENOMIC DNA]</scope>
    <source>
        <strain evidence="1">ALCF2SS1-6</strain>
    </source>
</reference>
<evidence type="ECO:0000313" key="1">
    <source>
        <dbReference type="EMBL" id="RPD55223.1"/>
    </source>
</evidence>
<proteinExistence type="predicted"/>
<dbReference type="EMBL" id="ML122297">
    <property type="protein sequence ID" value="RPD55223.1"/>
    <property type="molecule type" value="Genomic_DNA"/>
</dbReference>